<accession>A0A084G2G0</accession>
<feature type="compositionally biased region" description="Basic and acidic residues" evidence="3">
    <location>
        <begin position="309"/>
        <end position="320"/>
    </location>
</feature>
<feature type="region of interest" description="Disordered" evidence="3">
    <location>
        <begin position="44"/>
        <end position="70"/>
    </location>
</feature>
<dbReference type="EMBL" id="JOWA01000110">
    <property type="protein sequence ID" value="KEZ41522.1"/>
    <property type="molecule type" value="Genomic_DNA"/>
</dbReference>
<protein>
    <recommendedName>
        <fullName evidence="4">WHIM1 domain-containing protein</fullName>
    </recommendedName>
</protein>
<evidence type="ECO:0000256" key="1">
    <source>
        <dbReference type="ARBA" id="ARBA00004123"/>
    </source>
</evidence>
<feature type="compositionally biased region" description="Low complexity" evidence="3">
    <location>
        <begin position="506"/>
        <end position="518"/>
    </location>
</feature>
<feature type="region of interest" description="Disordered" evidence="3">
    <location>
        <begin position="300"/>
        <end position="329"/>
    </location>
</feature>
<dbReference type="Pfam" id="PF15612">
    <property type="entry name" value="WHIM1"/>
    <property type="match status" value="1"/>
</dbReference>
<reference evidence="5 6" key="1">
    <citation type="journal article" date="2014" name="Genome Announc.">
        <title>Draft genome sequence of the pathogenic fungus Scedosporium apiospermum.</title>
        <authorList>
            <person name="Vandeputte P."/>
            <person name="Ghamrawi S."/>
            <person name="Rechenmann M."/>
            <person name="Iltis A."/>
            <person name="Giraud S."/>
            <person name="Fleury M."/>
            <person name="Thornton C."/>
            <person name="Delhaes L."/>
            <person name="Meyer W."/>
            <person name="Papon N."/>
            <person name="Bouchara J.P."/>
        </authorList>
    </citation>
    <scope>NUCLEOTIDE SEQUENCE [LARGE SCALE GENOMIC DNA]</scope>
    <source>
        <strain evidence="5 6">IHEM 14462</strain>
    </source>
</reference>
<feature type="compositionally biased region" description="Basic and acidic residues" evidence="3">
    <location>
        <begin position="44"/>
        <end position="64"/>
    </location>
</feature>
<evidence type="ECO:0000259" key="4">
    <source>
        <dbReference type="Pfam" id="PF15612"/>
    </source>
</evidence>
<dbReference type="OMA" id="HYGPQDI"/>
<feature type="region of interest" description="Disordered" evidence="3">
    <location>
        <begin position="1"/>
        <end position="32"/>
    </location>
</feature>
<dbReference type="InterPro" id="IPR028942">
    <property type="entry name" value="WHIM1_dom"/>
</dbReference>
<feature type="region of interest" description="Disordered" evidence="3">
    <location>
        <begin position="348"/>
        <end position="592"/>
    </location>
</feature>
<name>A0A084G2G0_PSEDA</name>
<dbReference type="HOGENOM" id="CLU_023536_0_0_1"/>
<gene>
    <name evidence="5" type="ORF">SAPIO_CDS7681</name>
</gene>
<comment type="caution">
    <text evidence="5">The sequence shown here is derived from an EMBL/GenBank/DDBJ whole genome shotgun (WGS) entry which is preliminary data.</text>
</comment>
<dbReference type="GeneID" id="27726753"/>
<dbReference type="PANTHER" id="PTHR42107:SF1">
    <property type="entry name" value="WHIM1 DOMAIN-CONTAINING PROTEIN"/>
    <property type="match status" value="1"/>
</dbReference>
<dbReference type="GO" id="GO:0005634">
    <property type="term" value="C:nucleus"/>
    <property type="evidence" value="ECO:0007669"/>
    <property type="project" value="UniProtKB-SubCell"/>
</dbReference>
<dbReference type="PANTHER" id="PTHR42107">
    <property type="entry name" value="YALI0D24453P"/>
    <property type="match status" value="1"/>
</dbReference>
<feature type="domain" description="WHIM1" evidence="4">
    <location>
        <begin position="156"/>
        <end position="199"/>
    </location>
</feature>
<feature type="compositionally biased region" description="Polar residues" evidence="3">
    <location>
        <begin position="364"/>
        <end position="376"/>
    </location>
</feature>
<dbReference type="KEGG" id="sapo:SAPIO_CDS7681"/>
<dbReference type="Proteomes" id="UP000028545">
    <property type="component" value="Unassembled WGS sequence"/>
</dbReference>
<dbReference type="OrthoDB" id="349045at2759"/>
<sequence>MASDDFSDLSSLSSLSPPPPSDSESEPEVKKKGILKFFTKVSKDKMAAEKEPSPPPPRKREPSPPHEPQFADNQDIAFIVMFRNRFDDAFARSLPSFGPQELEYDLTEAVPGSRAEAFLCAVLGLLLNRKQDVKAGHYNRALEDAISSHKSQWPRQWDGKSPLSGGGTFASMTATERLTLLRTLILWAMGSSEAIRAILAKSYKQNRHEDDLNQPLSVQPWGSDSDKRRYYLIEGRDYTSFRVYRESNPAGFKRTWWSVADSIESITALADKLENEDGGPKAKRLSQGIQQAIPRLLESEEKRRRREYRQRTKERFRRPEPGFSLYEGRTRGKRVKYTYSDDEDEVFSDYNVRRSSRNTRNSTPAENGSATTQSGRQVRPPTRLHPETGSAGGSVLGDTSDTNSRQEDLGRVSGRPRRAAAANGWADQASRRNGDAEEEAETSSPDLGDDESDEEHIPEESNDEDEFNEDEELLDEDLDVEDAKSLVVKVSVNGSKLKGVTAKGLPTPSAEPTATTSTQGGPEVVMNDAPAASTSEAPEKQARPTVPELAVKGDSETATPLPPVLAPTPLALRGSPEKPQNAPRPIDIGAQL</sequence>
<dbReference type="RefSeq" id="XP_016641321.1">
    <property type="nucleotide sequence ID" value="XM_016789494.1"/>
</dbReference>
<evidence type="ECO:0000256" key="3">
    <source>
        <dbReference type="SAM" id="MobiDB-lite"/>
    </source>
</evidence>
<evidence type="ECO:0000313" key="5">
    <source>
        <dbReference type="EMBL" id="KEZ41522.1"/>
    </source>
</evidence>
<dbReference type="VEuPathDB" id="FungiDB:SAPIO_CDS7681"/>
<dbReference type="AlphaFoldDB" id="A0A084G2G0"/>
<feature type="compositionally biased region" description="Acidic residues" evidence="3">
    <location>
        <begin position="436"/>
        <end position="480"/>
    </location>
</feature>
<proteinExistence type="predicted"/>
<keyword evidence="2" id="KW-0539">Nucleus</keyword>
<feature type="compositionally biased region" description="Low complexity" evidence="3">
    <location>
        <begin position="1"/>
        <end position="15"/>
    </location>
</feature>
<evidence type="ECO:0000313" key="6">
    <source>
        <dbReference type="Proteomes" id="UP000028545"/>
    </source>
</evidence>
<keyword evidence="6" id="KW-1185">Reference proteome</keyword>
<organism evidence="5 6">
    <name type="scientific">Pseudallescheria apiosperma</name>
    <name type="common">Scedosporium apiospermum</name>
    <dbReference type="NCBI Taxonomy" id="563466"/>
    <lineage>
        <taxon>Eukaryota</taxon>
        <taxon>Fungi</taxon>
        <taxon>Dikarya</taxon>
        <taxon>Ascomycota</taxon>
        <taxon>Pezizomycotina</taxon>
        <taxon>Sordariomycetes</taxon>
        <taxon>Hypocreomycetidae</taxon>
        <taxon>Microascales</taxon>
        <taxon>Microascaceae</taxon>
        <taxon>Scedosporium</taxon>
    </lineage>
</organism>
<comment type="subcellular location">
    <subcellularLocation>
        <location evidence="1">Nucleus</location>
    </subcellularLocation>
</comment>
<evidence type="ECO:0000256" key="2">
    <source>
        <dbReference type="ARBA" id="ARBA00023242"/>
    </source>
</evidence>